<sequence>MPAKAIPAYALYGESGPAEADDFVHIETIEARSSLHDWEIAPHRHHRSAQVLIVASGHVAVALDGRSLDLAGPCHVTIPVGAVHGFRFAPATHGWVLTLGQAFRARTAGPRDPLGRLLAEGGAGALPDEAAARIALLAGELLALGQDLPDRGLVHALAEALLRSLPPAPAPPTAEDRRLSRFRELVETHLAGHRPVEFYAAALGMTPRTLHRLCLRQLGCTPLEAIHRRLAAEAQRLLRYTNASVTQVAGELGFADTSYFSRFYLRMTGRRPTAERSAPG</sequence>
<evidence type="ECO:0000313" key="4">
    <source>
        <dbReference type="EMBL" id="MBC2668821.1"/>
    </source>
</evidence>
<name>A0A7X1FXP5_9SPHN</name>
<dbReference type="GO" id="GO:0003700">
    <property type="term" value="F:DNA-binding transcription factor activity"/>
    <property type="evidence" value="ECO:0007669"/>
    <property type="project" value="InterPro"/>
</dbReference>
<dbReference type="CDD" id="cd06999">
    <property type="entry name" value="cupin_HpaA-like_N"/>
    <property type="match status" value="1"/>
</dbReference>
<accession>A0A7X1FXP5</accession>
<evidence type="ECO:0000259" key="3">
    <source>
        <dbReference type="PROSITE" id="PS01124"/>
    </source>
</evidence>
<keyword evidence="5" id="KW-1185">Reference proteome</keyword>
<dbReference type="PROSITE" id="PS01124">
    <property type="entry name" value="HTH_ARAC_FAMILY_2"/>
    <property type="match status" value="1"/>
</dbReference>
<dbReference type="EMBL" id="JACLAX010000005">
    <property type="protein sequence ID" value="MBC2668821.1"/>
    <property type="molecule type" value="Genomic_DNA"/>
</dbReference>
<dbReference type="InterPro" id="IPR009057">
    <property type="entry name" value="Homeodomain-like_sf"/>
</dbReference>
<keyword evidence="1" id="KW-0805">Transcription regulation</keyword>
<dbReference type="Gene3D" id="1.10.10.60">
    <property type="entry name" value="Homeodomain-like"/>
    <property type="match status" value="1"/>
</dbReference>
<dbReference type="SMART" id="SM00342">
    <property type="entry name" value="HTH_ARAC"/>
    <property type="match status" value="1"/>
</dbReference>
<dbReference type="PANTHER" id="PTHR11019">
    <property type="entry name" value="HTH-TYPE TRANSCRIPTIONAL REGULATOR NIMR"/>
    <property type="match status" value="1"/>
</dbReference>
<dbReference type="InterPro" id="IPR011051">
    <property type="entry name" value="RmlC_Cupin_sf"/>
</dbReference>
<comment type="caution">
    <text evidence="4">The sequence shown here is derived from an EMBL/GenBank/DDBJ whole genome shotgun (WGS) entry which is preliminary data.</text>
</comment>
<dbReference type="RefSeq" id="WP_185678714.1">
    <property type="nucleotide sequence ID" value="NZ_JACLAX010000005.1"/>
</dbReference>
<protein>
    <submittedName>
        <fullName evidence="4">Helix-turn-helix domain-containing protein</fullName>
    </submittedName>
</protein>
<dbReference type="InterPro" id="IPR014710">
    <property type="entry name" value="RmlC-like_jellyroll"/>
</dbReference>
<dbReference type="Proteomes" id="UP000551327">
    <property type="component" value="Unassembled WGS sequence"/>
</dbReference>
<evidence type="ECO:0000256" key="2">
    <source>
        <dbReference type="ARBA" id="ARBA00023163"/>
    </source>
</evidence>
<feature type="domain" description="HTH araC/xylS-type" evidence="3">
    <location>
        <begin position="180"/>
        <end position="278"/>
    </location>
</feature>
<dbReference type="SUPFAM" id="SSF51182">
    <property type="entry name" value="RmlC-like cupins"/>
    <property type="match status" value="1"/>
</dbReference>
<dbReference type="SUPFAM" id="SSF46689">
    <property type="entry name" value="Homeodomain-like"/>
    <property type="match status" value="2"/>
</dbReference>
<dbReference type="GO" id="GO:0043565">
    <property type="term" value="F:sequence-specific DNA binding"/>
    <property type="evidence" value="ECO:0007669"/>
    <property type="project" value="InterPro"/>
</dbReference>
<evidence type="ECO:0000313" key="5">
    <source>
        <dbReference type="Proteomes" id="UP000551327"/>
    </source>
</evidence>
<proteinExistence type="predicted"/>
<keyword evidence="2" id="KW-0804">Transcription</keyword>
<dbReference type="InterPro" id="IPR047264">
    <property type="entry name" value="Cupin_HpaA-like_N"/>
</dbReference>
<gene>
    <name evidence="4" type="ORF">H7F53_06680</name>
</gene>
<organism evidence="4 5">
    <name type="scientific">Novosphingobium piscinae</name>
    <dbReference type="NCBI Taxonomy" id="1507448"/>
    <lineage>
        <taxon>Bacteria</taxon>
        <taxon>Pseudomonadati</taxon>
        <taxon>Pseudomonadota</taxon>
        <taxon>Alphaproteobacteria</taxon>
        <taxon>Sphingomonadales</taxon>
        <taxon>Sphingomonadaceae</taxon>
        <taxon>Novosphingobium</taxon>
    </lineage>
</organism>
<reference evidence="4 5" key="1">
    <citation type="submission" date="2020-08" db="EMBL/GenBank/DDBJ databases">
        <title>The genome sequence of type strain Novosphingobium piscinae KCTC 42194.</title>
        <authorList>
            <person name="Liu Y."/>
        </authorList>
    </citation>
    <scope>NUCLEOTIDE SEQUENCE [LARGE SCALE GENOMIC DNA]</scope>
    <source>
        <strain evidence="4 5">KCTC 42194</strain>
    </source>
</reference>
<dbReference type="PANTHER" id="PTHR11019:SF159">
    <property type="entry name" value="TRANSCRIPTIONAL REGULATOR-RELATED"/>
    <property type="match status" value="1"/>
</dbReference>
<evidence type="ECO:0000256" key="1">
    <source>
        <dbReference type="ARBA" id="ARBA00023015"/>
    </source>
</evidence>
<dbReference type="Pfam" id="PF12833">
    <property type="entry name" value="HTH_18"/>
    <property type="match status" value="1"/>
</dbReference>
<dbReference type="AlphaFoldDB" id="A0A7X1FXP5"/>
<dbReference type="InterPro" id="IPR018060">
    <property type="entry name" value="HTH_AraC"/>
</dbReference>
<dbReference type="Gene3D" id="2.60.120.10">
    <property type="entry name" value="Jelly Rolls"/>
    <property type="match status" value="1"/>
</dbReference>